<organism evidence="2 3">
    <name type="scientific">Thalassorhabdus alkalitolerans</name>
    <dbReference type="NCBI Taxonomy" id="2282697"/>
    <lineage>
        <taxon>Bacteria</taxon>
        <taxon>Bacillati</taxon>
        <taxon>Bacillota</taxon>
        <taxon>Bacilli</taxon>
        <taxon>Bacillales</taxon>
        <taxon>Bacillaceae</taxon>
        <taxon>Thalassorhabdus</taxon>
    </lineage>
</organism>
<sequence length="329" mass="36503">MNAKVLIIAAILVLLIGAFSYFQLSEVTSSGEAEKVEHQWYIEANDFIEESDNDKSKGLQEAIDFAVDSNIGKVKLLGNATFTLNSGLLLKEGVALELGENTRLSVEGDFRVIEMEENSSLSNGFIEINTEEFSSEVIYLDGRSQFWSWGKTKVENVALINTTGTNQGIGLSLHSREADHYVSFVNFNNINIVGFETGIRLQADNPDEEEGYSWVNGNRFHNITLDSCVYCIELNSSVTIPDEVTGNSFQGLQVQLSDITEKVLSISGSDNRFEGVIWDVHLIEHEEAVIEFTQDSYQNKLSSNMRDGYIEDNGESNYSISPGESGDTN</sequence>
<comment type="caution">
    <text evidence="2">The sequence shown here is derived from an EMBL/GenBank/DDBJ whole genome shotgun (WGS) entry which is preliminary data.</text>
</comment>
<dbReference type="InterPro" id="IPR011050">
    <property type="entry name" value="Pectin_lyase_fold/virulence"/>
</dbReference>
<evidence type="ECO:0000256" key="1">
    <source>
        <dbReference type="SAM" id="MobiDB-lite"/>
    </source>
</evidence>
<feature type="compositionally biased region" description="Polar residues" evidence="1">
    <location>
        <begin position="315"/>
        <end position="329"/>
    </location>
</feature>
<name>A0ABW0YNQ8_9BACI</name>
<evidence type="ECO:0000313" key="3">
    <source>
        <dbReference type="Proteomes" id="UP001596142"/>
    </source>
</evidence>
<feature type="region of interest" description="Disordered" evidence="1">
    <location>
        <begin position="306"/>
        <end position="329"/>
    </location>
</feature>
<evidence type="ECO:0000313" key="2">
    <source>
        <dbReference type="EMBL" id="MFC5713066.1"/>
    </source>
</evidence>
<dbReference type="Proteomes" id="UP001596142">
    <property type="component" value="Unassembled WGS sequence"/>
</dbReference>
<dbReference type="RefSeq" id="WP_385940553.1">
    <property type="nucleotide sequence ID" value="NZ_JBHSOZ010000004.1"/>
</dbReference>
<reference evidence="3" key="1">
    <citation type="journal article" date="2019" name="Int. J. Syst. Evol. Microbiol.">
        <title>The Global Catalogue of Microorganisms (GCM) 10K type strain sequencing project: providing services to taxonomists for standard genome sequencing and annotation.</title>
        <authorList>
            <consortium name="The Broad Institute Genomics Platform"/>
            <consortium name="The Broad Institute Genome Sequencing Center for Infectious Disease"/>
            <person name="Wu L."/>
            <person name="Ma J."/>
        </authorList>
    </citation>
    <scope>NUCLEOTIDE SEQUENCE [LARGE SCALE GENOMIC DNA]</scope>
    <source>
        <strain evidence="3">CECT 7184</strain>
    </source>
</reference>
<proteinExistence type="predicted"/>
<keyword evidence="3" id="KW-1185">Reference proteome</keyword>
<dbReference type="SUPFAM" id="SSF51126">
    <property type="entry name" value="Pectin lyase-like"/>
    <property type="match status" value="1"/>
</dbReference>
<gene>
    <name evidence="2" type="ORF">ACFPU1_09745</name>
</gene>
<accession>A0ABW0YNQ8</accession>
<evidence type="ECO:0008006" key="4">
    <source>
        <dbReference type="Google" id="ProtNLM"/>
    </source>
</evidence>
<dbReference type="EMBL" id="JBHSOZ010000004">
    <property type="protein sequence ID" value="MFC5713066.1"/>
    <property type="molecule type" value="Genomic_DNA"/>
</dbReference>
<protein>
    <recommendedName>
        <fullName evidence="4">Right handed beta helix region</fullName>
    </recommendedName>
</protein>